<dbReference type="PROSITE" id="PS00041">
    <property type="entry name" value="HTH_ARAC_FAMILY_1"/>
    <property type="match status" value="1"/>
</dbReference>
<dbReference type="EMBL" id="BKCF01000001">
    <property type="protein sequence ID" value="GEQ84654.1"/>
    <property type="molecule type" value="Genomic_DNA"/>
</dbReference>
<dbReference type="InterPro" id="IPR011051">
    <property type="entry name" value="RmlC_Cupin_sf"/>
</dbReference>
<sequence length="291" mass="33913">MNTNNKASFKRIDPSFGSSFTLRVFDEAWKNSIPFYHFHPEIEMVYVKDGSGKSHVGNHLSCYQGGKLLLIGSGLPHSGFIDRMTRNVSEVVVQMKEDFLGNEFFDIPEMERVKQLFERAKMGISFFGNAKKLIGERMEKLEKLDSFERLIELLAILKMMADADEYELLNAKEFILEVKQQDNQRINQIYNFVQNNFKRTITLEEISEEVNMTIPAYCRYFKKQSGKTFTQFVNEFRVVHACKLLSQENSSITDIAFESGFNNFSHFNKLFKERTGYKPSEYRNSITQILK</sequence>
<evidence type="ECO:0000256" key="2">
    <source>
        <dbReference type="ARBA" id="ARBA00023125"/>
    </source>
</evidence>
<proteinExistence type="predicted"/>
<dbReference type="RefSeq" id="WP_151892605.1">
    <property type="nucleotide sequence ID" value="NZ_BKCF01000001.1"/>
</dbReference>
<dbReference type="InterPro" id="IPR020449">
    <property type="entry name" value="Tscrpt_reg_AraC-type_HTH"/>
</dbReference>
<dbReference type="SUPFAM" id="SSF46689">
    <property type="entry name" value="Homeodomain-like"/>
    <property type="match status" value="2"/>
</dbReference>
<dbReference type="SMART" id="SM00342">
    <property type="entry name" value="HTH_ARAC"/>
    <property type="match status" value="1"/>
</dbReference>
<accession>A0A5J4FUH9</accession>
<evidence type="ECO:0000313" key="6">
    <source>
        <dbReference type="Proteomes" id="UP000326994"/>
    </source>
</evidence>
<comment type="caution">
    <text evidence="5">The sequence shown here is derived from an EMBL/GenBank/DDBJ whole genome shotgun (WGS) entry which is preliminary data.</text>
</comment>
<dbReference type="GO" id="GO:0043565">
    <property type="term" value="F:sequence-specific DNA binding"/>
    <property type="evidence" value="ECO:0007669"/>
    <property type="project" value="InterPro"/>
</dbReference>
<dbReference type="PRINTS" id="PR00032">
    <property type="entry name" value="HTHARAC"/>
</dbReference>
<dbReference type="OrthoDB" id="1410704at2"/>
<evidence type="ECO:0000256" key="3">
    <source>
        <dbReference type="ARBA" id="ARBA00023163"/>
    </source>
</evidence>
<dbReference type="Gene3D" id="1.10.10.60">
    <property type="entry name" value="Homeodomain-like"/>
    <property type="match status" value="2"/>
</dbReference>
<evidence type="ECO:0000259" key="4">
    <source>
        <dbReference type="PROSITE" id="PS01124"/>
    </source>
</evidence>
<keyword evidence="3" id="KW-0804">Transcription</keyword>
<name>A0A5J4FUH9_9FLAO</name>
<dbReference type="SUPFAM" id="SSF51182">
    <property type="entry name" value="RmlC-like cupins"/>
    <property type="match status" value="1"/>
</dbReference>
<dbReference type="PANTHER" id="PTHR43280">
    <property type="entry name" value="ARAC-FAMILY TRANSCRIPTIONAL REGULATOR"/>
    <property type="match status" value="1"/>
</dbReference>
<dbReference type="InterPro" id="IPR009057">
    <property type="entry name" value="Homeodomain-like_sf"/>
</dbReference>
<evidence type="ECO:0000256" key="1">
    <source>
        <dbReference type="ARBA" id="ARBA00023015"/>
    </source>
</evidence>
<dbReference type="InterPro" id="IPR018060">
    <property type="entry name" value="HTH_AraC"/>
</dbReference>
<dbReference type="PROSITE" id="PS01124">
    <property type="entry name" value="HTH_ARAC_FAMILY_2"/>
    <property type="match status" value="1"/>
</dbReference>
<protein>
    <submittedName>
        <fullName evidence="5">AraC family transcriptional regulator</fullName>
    </submittedName>
</protein>
<keyword evidence="1" id="KW-0805">Transcription regulation</keyword>
<reference evidence="5 6" key="1">
    <citation type="submission" date="2019-08" db="EMBL/GenBank/DDBJ databases">
        <title>Ulvibacter marinistellae sp. nov., isolated from a starfish, Patiria pectinifera.</title>
        <authorList>
            <person name="Kawano K."/>
            <person name="Ushijima N."/>
            <person name="Kihara M."/>
            <person name="Itoh H."/>
        </authorList>
    </citation>
    <scope>NUCLEOTIDE SEQUENCE [LARGE SCALE GENOMIC DNA]</scope>
    <source>
        <strain evidence="5 6">KK4</strain>
    </source>
</reference>
<keyword evidence="6" id="KW-1185">Reference proteome</keyword>
<organism evidence="5 6">
    <name type="scientific">Patiriisocius marinistellae</name>
    <dbReference type="NCBI Taxonomy" id="2494560"/>
    <lineage>
        <taxon>Bacteria</taxon>
        <taxon>Pseudomonadati</taxon>
        <taxon>Bacteroidota</taxon>
        <taxon>Flavobacteriia</taxon>
        <taxon>Flavobacteriales</taxon>
        <taxon>Flavobacteriaceae</taxon>
        <taxon>Patiriisocius</taxon>
    </lineage>
</organism>
<feature type="domain" description="HTH araC/xylS-type" evidence="4">
    <location>
        <begin position="187"/>
        <end position="285"/>
    </location>
</feature>
<dbReference type="Proteomes" id="UP000326994">
    <property type="component" value="Unassembled WGS sequence"/>
</dbReference>
<evidence type="ECO:0000313" key="5">
    <source>
        <dbReference type="EMBL" id="GEQ84654.1"/>
    </source>
</evidence>
<dbReference type="PANTHER" id="PTHR43280:SF2">
    <property type="entry name" value="HTH-TYPE TRANSCRIPTIONAL REGULATOR EXSA"/>
    <property type="match status" value="1"/>
</dbReference>
<dbReference type="GO" id="GO:0003700">
    <property type="term" value="F:DNA-binding transcription factor activity"/>
    <property type="evidence" value="ECO:0007669"/>
    <property type="project" value="InterPro"/>
</dbReference>
<dbReference type="InterPro" id="IPR018062">
    <property type="entry name" value="HTH_AraC-typ_CS"/>
</dbReference>
<dbReference type="AlphaFoldDB" id="A0A5J4FUH9"/>
<dbReference type="Pfam" id="PF12833">
    <property type="entry name" value="HTH_18"/>
    <property type="match status" value="1"/>
</dbReference>
<keyword evidence="2" id="KW-0238">DNA-binding</keyword>
<gene>
    <name evidence="5" type="primary">mltR</name>
    <name evidence="5" type="ORF">ULMS_01620</name>
</gene>